<keyword evidence="4 9" id="KW-0349">Heme</keyword>
<dbReference type="PANTHER" id="PTHR46300:SF7">
    <property type="entry name" value="P450, PUTATIVE (EUROFUNG)-RELATED"/>
    <property type="match status" value="1"/>
</dbReference>
<dbReference type="InterPro" id="IPR017972">
    <property type="entry name" value="Cyt_P450_CS"/>
</dbReference>
<comment type="pathway">
    <text evidence="2">Secondary metabolite biosynthesis.</text>
</comment>
<dbReference type="Pfam" id="PF00067">
    <property type="entry name" value="p450"/>
    <property type="match status" value="1"/>
</dbReference>
<comment type="caution">
    <text evidence="11">The sequence shown here is derived from an EMBL/GenBank/DDBJ whole genome shotgun (WGS) entry which is preliminary data.</text>
</comment>
<reference evidence="11" key="1">
    <citation type="submission" date="2020-11" db="EMBL/GenBank/DDBJ databases">
        <authorList>
            <consortium name="DOE Joint Genome Institute"/>
            <person name="Ahrendt S."/>
            <person name="Riley R."/>
            <person name="Andreopoulos W."/>
            <person name="Labutti K."/>
            <person name="Pangilinan J."/>
            <person name="Ruiz-Duenas F.J."/>
            <person name="Barrasa J.M."/>
            <person name="Sanchez-Garcia M."/>
            <person name="Camarero S."/>
            <person name="Miyauchi S."/>
            <person name="Serrano A."/>
            <person name="Linde D."/>
            <person name="Babiker R."/>
            <person name="Drula E."/>
            <person name="Ayuso-Fernandez I."/>
            <person name="Pacheco R."/>
            <person name="Padilla G."/>
            <person name="Ferreira P."/>
            <person name="Barriuso J."/>
            <person name="Kellner H."/>
            <person name="Castanera R."/>
            <person name="Alfaro M."/>
            <person name="Ramirez L."/>
            <person name="Pisabarro A.G."/>
            <person name="Kuo A."/>
            <person name="Tritt A."/>
            <person name="Lipzen A."/>
            <person name="He G."/>
            <person name="Yan M."/>
            <person name="Ng V."/>
            <person name="Cullen D."/>
            <person name="Martin F."/>
            <person name="Rosso M.-N."/>
            <person name="Henrissat B."/>
            <person name="Hibbett D."/>
            <person name="Martinez A.T."/>
            <person name="Grigoriev I.V."/>
        </authorList>
    </citation>
    <scope>NUCLEOTIDE SEQUENCE</scope>
    <source>
        <strain evidence="11">MF-IS2</strain>
    </source>
</reference>
<evidence type="ECO:0000313" key="11">
    <source>
        <dbReference type="EMBL" id="KAF9451745.1"/>
    </source>
</evidence>
<accession>A0A9P5XLI2</accession>
<dbReference type="Gene3D" id="1.10.630.10">
    <property type="entry name" value="Cytochrome P450"/>
    <property type="match status" value="1"/>
</dbReference>
<name>A0A9P5XLI2_9AGAR</name>
<evidence type="ECO:0000256" key="3">
    <source>
        <dbReference type="ARBA" id="ARBA00010617"/>
    </source>
</evidence>
<organism evidence="11 12">
    <name type="scientific">Macrolepiota fuliginosa MF-IS2</name>
    <dbReference type="NCBI Taxonomy" id="1400762"/>
    <lineage>
        <taxon>Eukaryota</taxon>
        <taxon>Fungi</taxon>
        <taxon>Dikarya</taxon>
        <taxon>Basidiomycota</taxon>
        <taxon>Agaricomycotina</taxon>
        <taxon>Agaricomycetes</taxon>
        <taxon>Agaricomycetidae</taxon>
        <taxon>Agaricales</taxon>
        <taxon>Agaricineae</taxon>
        <taxon>Agaricaceae</taxon>
        <taxon>Macrolepiota</taxon>
    </lineage>
</organism>
<dbReference type="CDD" id="cd11065">
    <property type="entry name" value="CYP64-like"/>
    <property type="match status" value="1"/>
</dbReference>
<dbReference type="GO" id="GO:0005506">
    <property type="term" value="F:iron ion binding"/>
    <property type="evidence" value="ECO:0007669"/>
    <property type="project" value="InterPro"/>
</dbReference>
<dbReference type="GO" id="GO:0016705">
    <property type="term" value="F:oxidoreductase activity, acting on paired donors, with incorporation or reduction of molecular oxygen"/>
    <property type="evidence" value="ECO:0007669"/>
    <property type="project" value="InterPro"/>
</dbReference>
<dbReference type="GO" id="GO:0004497">
    <property type="term" value="F:monooxygenase activity"/>
    <property type="evidence" value="ECO:0007669"/>
    <property type="project" value="UniProtKB-KW"/>
</dbReference>
<keyword evidence="5 9" id="KW-0479">Metal-binding</keyword>
<dbReference type="GO" id="GO:0020037">
    <property type="term" value="F:heme binding"/>
    <property type="evidence" value="ECO:0007669"/>
    <property type="project" value="InterPro"/>
</dbReference>
<evidence type="ECO:0000256" key="7">
    <source>
        <dbReference type="ARBA" id="ARBA00023004"/>
    </source>
</evidence>
<evidence type="ECO:0000256" key="6">
    <source>
        <dbReference type="ARBA" id="ARBA00023002"/>
    </source>
</evidence>
<evidence type="ECO:0000256" key="5">
    <source>
        <dbReference type="ARBA" id="ARBA00022723"/>
    </source>
</evidence>
<dbReference type="InterPro" id="IPR002401">
    <property type="entry name" value="Cyt_P450_E_grp-I"/>
</dbReference>
<proteinExistence type="inferred from homology"/>
<dbReference type="InterPro" id="IPR050364">
    <property type="entry name" value="Cytochrome_P450_fung"/>
</dbReference>
<dbReference type="PROSITE" id="PS00086">
    <property type="entry name" value="CYTOCHROME_P450"/>
    <property type="match status" value="1"/>
</dbReference>
<evidence type="ECO:0000256" key="4">
    <source>
        <dbReference type="ARBA" id="ARBA00022617"/>
    </source>
</evidence>
<dbReference type="AlphaFoldDB" id="A0A9P5XLI2"/>
<feature type="binding site" description="axial binding residue" evidence="9">
    <location>
        <position position="391"/>
    </location>
    <ligand>
        <name>heme</name>
        <dbReference type="ChEBI" id="CHEBI:30413"/>
    </ligand>
    <ligandPart>
        <name>Fe</name>
        <dbReference type="ChEBI" id="CHEBI:18248"/>
    </ligandPart>
</feature>
<sequence>MPSEKEWLTFARWGERYGDICSVTVLGQPLVIINSAQIATDMLDKKSAIYSDRPTLQMAGELVGWKDTLVLLPYGDRFRRYRRLFHKLIGSVVAMKQFHTIEEVETRRFLRRVLDDPDNLSAHIRKAVGATILRITYGYEVQESRDPFVRLADQATEQFSLATAPGGFLVDLVPALRHIPLWFPGVSFRHKALAWRSTLYEMVDRPYEFVKQQMAAGTASASFTSALLGGKELDAQEERDIRWSAASIYAGASDTTVSAIYSFFLAMTLHPEVAKRARAELDEVVGTDRLPTFDDRDSLPYVNALVKEVFRWYAVVPTAVPHRSTQDDVHEGYYIPKGTLVIPNIWKFTHDPRVYSRPDEFRPGRFLVSENGGMAEQDPRDLCFGFGRRVCPGIHFADAAVFIVCAMSLAALDIERTVENGVVVEPVLEYSTGTISRPKSFQCSITPRGSEVMTLVEDCLGI</sequence>
<protein>
    <submittedName>
        <fullName evidence="11">Cytochrome P450</fullName>
    </submittedName>
</protein>
<evidence type="ECO:0000313" key="12">
    <source>
        <dbReference type="Proteomes" id="UP000807342"/>
    </source>
</evidence>
<dbReference type="InterPro" id="IPR036396">
    <property type="entry name" value="Cyt_P450_sf"/>
</dbReference>
<evidence type="ECO:0000256" key="2">
    <source>
        <dbReference type="ARBA" id="ARBA00005179"/>
    </source>
</evidence>
<dbReference type="SUPFAM" id="SSF48264">
    <property type="entry name" value="Cytochrome P450"/>
    <property type="match status" value="1"/>
</dbReference>
<dbReference type="OrthoDB" id="2789670at2759"/>
<evidence type="ECO:0000256" key="10">
    <source>
        <dbReference type="RuleBase" id="RU000461"/>
    </source>
</evidence>
<dbReference type="EMBL" id="MU151081">
    <property type="protein sequence ID" value="KAF9451745.1"/>
    <property type="molecule type" value="Genomic_DNA"/>
</dbReference>
<keyword evidence="12" id="KW-1185">Reference proteome</keyword>
<dbReference type="Proteomes" id="UP000807342">
    <property type="component" value="Unassembled WGS sequence"/>
</dbReference>
<evidence type="ECO:0000256" key="1">
    <source>
        <dbReference type="ARBA" id="ARBA00001971"/>
    </source>
</evidence>
<gene>
    <name evidence="11" type="ORF">P691DRAFT_698785</name>
</gene>
<dbReference type="PANTHER" id="PTHR46300">
    <property type="entry name" value="P450, PUTATIVE (EUROFUNG)-RELATED-RELATED"/>
    <property type="match status" value="1"/>
</dbReference>
<keyword evidence="8 10" id="KW-0503">Monooxygenase</keyword>
<keyword evidence="6 10" id="KW-0560">Oxidoreductase</keyword>
<keyword evidence="7 9" id="KW-0408">Iron</keyword>
<evidence type="ECO:0000256" key="9">
    <source>
        <dbReference type="PIRSR" id="PIRSR602401-1"/>
    </source>
</evidence>
<evidence type="ECO:0000256" key="8">
    <source>
        <dbReference type="ARBA" id="ARBA00023033"/>
    </source>
</evidence>
<dbReference type="PRINTS" id="PR00463">
    <property type="entry name" value="EP450I"/>
</dbReference>
<comment type="similarity">
    <text evidence="3 10">Belongs to the cytochrome P450 family.</text>
</comment>
<comment type="cofactor">
    <cofactor evidence="1 9">
        <name>heme</name>
        <dbReference type="ChEBI" id="CHEBI:30413"/>
    </cofactor>
</comment>
<dbReference type="InterPro" id="IPR001128">
    <property type="entry name" value="Cyt_P450"/>
</dbReference>